<protein>
    <submittedName>
        <fullName evidence="1">Uncharacterized protein</fullName>
    </submittedName>
</protein>
<name>A0A9P8TY07_9HYPO</name>
<organism evidence="1 2">
    <name type="scientific">Trichoderma cornu-damae</name>
    <dbReference type="NCBI Taxonomy" id="654480"/>
    <lineage>
        <taxon>Eukaryota</taxon>
        <taxon>Fungi</taxon>
        <taxon>Dikarya</taxon>
        <taxon>Ascomycota</taxon>
        <taxon>Pezizomycotina</taxon>
        <taxon>Sordariomycetes</taxon>
        <taxon>Hypocreomycetidae</taxon>
        <taxon>Hypocreales</taxon>
        <taxon>Hypocreaceae</taxon>
        <taxon>Trichoderma</taxon>
    </lineage>
</organism>
<dbReference type="Proteomes" id="UP000827724">
    <property type="component" value="Unassembled WGS sequence"/>
</dbReference>
<evidence type="ECO:0000313" key="1">
    <source>
        <dbReference type="EMBL" id="KAH6607884.1"/>
    </source>
</evidence>
<sequence>MSMFNVDVEIKFQLHKRAGSKGIDRSASAAAIEQSDSKAQTGKIDVGMLCVAFGFHSVGSWARPKPVAISRLFYKAQASSAKRGVCIEIEKPETPSSNVEFES</sequence>
<comment type="caution">
    <text evidence="1">The sequence shown here is derived from an EMBL/GenBank/DDBJ whole genome shotgun (WGS) entry which is preliminary data.</text>
</comment>
<evidence type="ECO:0000313" key="2">
    <source>
        <dbReference type="Proteomes" id="UP000827724"/>
    </source>
</evidence>
<dbReference type="AlphaFoldDB" id="A0A9P8TY07"/>
<accession>A0A9P8TY07</accession>
<dbReference type="EMBL" id="JAIWOZ010000003">
    <property type="protein sequence ID" value="KAH6607884.1"/>
    <property type="molecule type" value="Genomic_DNA"/>
</dbReference>
<reference evidence="1" key="1">
    <citation type="submission" date="2021-08" db="EMBL/GenBank/DDBJ databases">
        <title>Chromosome-Level Trichoderma cornu-damae using Hi-C Data.</title>
        <authorList>
            <person name="Kim C.S."/>
        </authorList>
    </citation>
    <scope>NUCLEOTIDE SEQUENCE</scope>
    <source>
        <strain evidence="1">KA19-0412C</strain>
    </source>
</reference>
<gene>
    <name evidence="1" type="ORF">Trco_004197</name>
</gene>
<proteinExistence type="predicted"/>
<keyword evidence="2" id="KW-1185">Reference proteome</keyword>